<comment type="caution">
    <text evidence="1">The sequence shown here is derived from an EMBL/GenBank/DDBJ whole genome shotgun (WGS) entry which is preliminary data.</text>
</comment>
<name>A0A1F6FFU0_9BACT</name>
<proteinExistence type="predicted"/>
<evidence type="ECO:0000313" key="2">
    <source>
        <dbReference type="Proteomes" id="UP000177325"/>
    </source>
</evidence>
<evidence type="ECO:0000313" key="1">
    <source>
        <dbReference type="EMBL" id="OGG84731.1"/>
    </source>
</evidence>
<gene>
    <name evidence="1" type="ORF">A3G90_01440</name>
</gene>
<reference evidence="1 2" key="1">
    <citation type="journal article" date="2016" name="Nat. Commun.">
        <title>Thousands of microbial genomes shed light on interconnected biogeochemical processes in an aquifer system.</title>
        <authorList>
            <person name="Anantharaman K."/>
            <person name="Brown C.T."/>
            <person name="Hug L.A."/>
            <person name="Sharon I."/>
            <person name="Castelle C.J."/>
            <person name="Probst A.J."/>
            <person name="Thomas B.C."/>
            <person name="Singh A."/>
            <person name="Wilkins M.J."/>
            <person name="Karaoz U."/>
            <person name="Brodie E.L."/>
            <person name="Williams K.H."/>
            <person name="Hubbard S.S."/>
            <person name="Banfield J.F."/>
        </authorList>
    </citation>
    <scope>NUCLEOTIDE SEQUENCE [LARGE SCALE GENOMIC DNA]</scope>
</reference>
<protein>
    <submittedName>
        <fullName evidence="1">Uncharacterized protein</fullName>
    </submittedName>
</protein>
<sequence length="212" mass="23333">MSSNRLDSVNTFDQFGHDHWKALGTKLGGVEVVKAILRETTVVTVEPVRRPTALTPAAIEPVTSYLTHLASVTLAPTKGSVTIAYAADVFVGYLDPDFKNWGTDVGDKDTAAQTVSVHEMNRDGTFAQIFGSLGDPQSLCLTQGQIVEFCRSNRDQLRQGGYATFFLFVAKGELSVARVHVFDDQLKVYVRRFGDGHVWGAVCRRRVVVLQQ</sequence>
<dbReference type="Proteomes" id="UP000177325">
    <property type="component" value="Unassembled WGS sequence"/>
</dbReference>
<dbReference type="STRING" id="1798525.A3G90_01440"/>
<dbReference type="EMBL" id="MFMM01000001">
    <property type="protein sequence ID" value="OGG84731.1"/>
    <property type="molecule type" value="Genomic_DNA"/>
</dbReference>
<dbReference type="AlphaFoldDB" id="A0A1F6FFU0"/>
<organism evidence="1 2">
    <name type="scientific">Candidatus Kaiserbacteria bacterium RIFCSPLOWO2_12_FULL_45_26</name>
    <dbReference type="NCBI Taxonomy" id="1798525"/>
    <lineage>
        <taxon>Bacteria</taxon>
        <taxon>Candidatus Kaiseribacteriota</taxon>
    </lineage>
</organism>
<accession>A0A1F6FFU0</accession>